<evidence type="ECO:0008006" key="6">
    <source>
        <dbReference type="Google" id="ProtNLM"/>
    </source>
</evidence>
<dbReference type="Proteomes" id="UP000054988">
    <property type="component" value="Unassembled WGS sequence"/>
</dbReference>
<gene>
    <name evidence="4" type="ORF">WG66_14163</name>
</gene>
<sequence length="396" mass="42828">MNFLLLCLLLRLIVYSRSFTFTWAPQQVSECDDVNVSWTGGTPPFRLIIVTPESINFNFTIPIDSISQNTRSFTIQVPVPKGNKIILSMSDQNGPLSGGTSDILTVGENRSGRTCNTARPNNDFFFTNEFDPVQCQPFSFTEFEAANGSAITPPLTIFGYVPGGDQSVLLHPTNGVADWDWIVTLKAGTQVVFTVTDAMDRLGGTDLLRTVGTSNDASCLSPGSLTPSSTSLNAVSTNSVSVSATATSNATVLSTGAIAGIAVGGAVLVGIIVSLILLKRRRESGVISRYNKYPIWPDMNENVAQSYSMYSGGQSSPFSYEQSHAQAPNIVPYPSRKPPSAVRHMDSQSLTGAGHTTPSTPPFPNVSQPQIIFHRDMDDNTQPVHLPPEYADRQWR</sequence>
<dbReference type="PANTHER" id="PTHR37487:SF3">
    <property type="entry name" value="CLEAVAGE_POLYADENYLATION SPECIFICITY FACTOR A SUBUNIT N-TERMINAL DOMAIN-CONTAINING PROTEIN"/>
    <property type="match status" value="1"/>
</dbReference>
<feature type="compositionally biased region" description="Polar residues" evidence="1">
    <location>
        <begin position="347"/>
        <end position="358"/>
    </location>
</feature>
<evidence type="ECO:0000256" key="1">
    <source>
        <dbReference type="SAM" id="MobiDB-lite"/>
    </source>
</evidence>
<evidence type="ECO:0000313" key="4">
    <source>
        <dbReference type="EMBL" id="KTB33270.1"/>
    </source>
</evidence>
<dbReference type="EMBL" id="LATX01002182">
    <property type="protein sequence ID" value="KTB33270.1"/>
    <property type="molecule type" value="Genomic_DNA"/>
</dbReference>
<feature type="chain" id="PRO_5006901613" description="Mid2 domain-containing protein" evidence="3">
    <location>
        <begin position="19"/>
        <end position="396"/>
    </location>
</feature>
<dbReference type="eggNOG" id="ENOG502SKDC">
    <property type="taxonomic scope" value="Eukaryota"/>
</dbReference>
<feature type="signal peptide" evidence="3">
    <location>
        <begin position="1"/>
        <end position="18"/>
    </location>
</feature>
<reference evidence="4 5" key="1">
    <citation type="submission" date="2015-12" db="EMBL/GenBank/DDBJ databases">
        <title>Draft genome sequence of Moniliophthora roreri, the causal agent of frosty pod rot of cacao.</title>
        <authorList>
            <person name="Aime M.C."/>
            <person name="Diaz-Valderrama J.R."/>
            <person name="Kijpornyongpan T."/>
            <person name="Phillips-Mora W."/>
        </authorList>
    </citation>
    <scope>NUCLEOTIDE SEQUENCE [LARGE SCALE GENOMIC DNA]</scope>
    <source>
        <strain evidence="4 5">MCA 2952</strain>
    </source>
</reference>
<keyword evidence="2" id="KW-0472">Membrane</keyword>
<evidence type="ECO:0000256" key="2">
    <source>
        <dbReference type="SAM" id="Phobius"/>
    </source>
</evidence>
<dbReference type="AlphaFoldDB" id="A0A0W0FA90"/>
<dbReference type="PANTHER" id="PTHR37487">
    <property type="entry name" value="CHROMOSOME 1, WHOLE GENOME SHOTGUN SEQUENCE"/>
    <property type="match status" value="1"/>
</dbReference>
<keyword evidence="2" id="KW-0812">Transmembrane</keyword>
<feature type="transmembrane region" description="Helical" evidence="2">
    <location>
        <begin position="257"/>
        <end position="278"/>
    </location>
</feature>
<keyword evidence="2" id="KW-1133">Transmembrane helix</keyword>
<organism evidence="4 5">
    <name type="scientific">Moniliophthora roreri</name>
    <name type="common">Frosty pod rot fungus</name>
    <name type="synonym">Monilia roreri</name>
    <dbReference type="NCBI Taxonomy" id="221103"/>
    <lineage>
        <taxon>Eukaryota</taxon>
        <taxon>Fungi</taxon>
        <taxon>Dikarya</taxon>
        <taxon>Basidiomycota</taxon>
        <taxon>Agaricomycotina</taxon>
        <taxon>Agaricomycetes</taxon>
        <taxon>Agaricomycetidae</taxon>
        <taxon>Agaricales</taxon>
        <taxon>Marasmiineae</taxon>
        <taxon>Marasmiaceae</taxon>
        <taxon>Moniliophthora</taxon>
    </lineage>
</organism>
<evidence type="ECO:0000256" key="3">
    <source>
        <dbReference type="SAM" id="SignalP"/>
    </source>
</evidence>
<keyword evidence="3" id="KW-0732">Signal</keyword>
<proteinExistence type="predicted"/>
<feature type="region of interest" description="Disordered" evidence="1">
    <location>
        <begin position="329"/>
        <end position="368"/>
    </location>
</feature>
<name>A0A0W0FA90_MONRR</name>
<comment type="caution">
    <text evidence="4">The sequence shown here is derived from an EMBL/GenBank/DDBJ whole genome shotgun (WGS) entry which is preliminary data.</text>
</comment>
<accession>A0A0W0FA90</accession>
<evidence type="ECO:0000313" key="5">
    <source>
        <dbReference type="Proteomes" id="UP000054988"/>
    </source>
</evidence>
<protein>
    <recommendedName>
        <fullName evidence="6">Mid2 domain-containing protein</fullName>
    </recommendedName>
</protein>